<organism evidence="1 2">
    <name type="scientific">Jiella pacifica</name>
    <dbReference type="NCBI Taxonomy" id="2696469"/>
    <lineage>
        <taxon>Bacteria</taxon>
        <taxon>Pseudomonadati</taxon>
        <taxon>Pseudomonadota</taxon>
        <taxon>Alphaproteobacteria</taxon>
        <taxon>Hyphomicrobiales</taxon>
        <taxon>Aurantimonadaceae</taxon>
        <taxon>Jiella</taxon>
    </lineage>
</organism>
<dbReference type="AlphaFoldDB" id="A0A6N9T0E1"/>
<evidence type="ECO:0000313" key="2">
    <source>
        <dbReference type="Proteomes" id="UP000469011"/>
    </source>
</evidence>
<dbReference type="RefSeq" id="WP_163463056.1">
    <property type="nucleotide sequence ID" value="NZ_JAAAMG010000007.1"/>
</dbReference>
<protein>
    <submittedName>
        <fullName evidence="1">Uncharacterized protein</fullName>
    </submittedName>
</protein>
<dbReference type="Proteomes" id="UP000469011">
    <property type="component" value="Unassembled WGS sequence"/>
</dbReference>
<dbReference type="EMBL" id="JAAAMG010000007">
    <property type="protein sequence ID" value="NDW04794.1"/>
    <property type="molecule type" value="Genomic_DNA"/>
</dbReference>
<proteinExistence type="predicted"/>
<reference evidence="1 2" key="1">
    <citation type="submission" date="2020-01" db="EMBL/GenBank/DDBJ databases">
        <title>Jiella pacifica sp. nov.</title>
        <authorList>
            <person name="Xue Z."/>
            <person name="Zhu S."/>
            <person name="Chen J."/>
            <person name="Yang J."/>
        </authorList>
    </citation>
    <scope>NUCLEOTIDE SEQUENCE [LARGE SCALE GENOMIC DNA]</scope>
    <source>
        <strain evidence="1 2">40Bstr34</strain>
    </source>
</reference>
<keyword evidence="2" id="KW-1185">Reference proteome</keyword>
<accession>A0A6N9T0E1</accession>
<name>A0A6N9T0E1_9HYPH</name>
<gene>
    <name evidence="1" type="ORF">GTK09_10170</name>
</gene>
<evidence type="ECO:0000313" key="1">
    <source>
        <dbReference type="EMBL" id="NDW04794.1"/>
    </source>
</evidence>
<comment type="caution">
    <text evidence="1">The sequence shown here is derived from an EMBL/GenBank/DDBJ whole genome shotgun (WGS) entry which is preliminary data.</text>
</comment>
<sequence length="234" mass="25460">MTIEFRCLPGWKGRLPEPKPAMGALPDWLKTMPKSAVSELLGGGAVRTVKQCPPFVDAMGAGIVFPLIADLKVTDGVFEWDSGLPAHPLARLTRSPVGVHLPEQLTGFPGVDPDRFAVKFTNGWTMRLPEGWSMLFSHPHNRFDLPFRTLTGLVDDFAGGFVHFPALWVDPAFAGVLAAGTPVAQGVLVRRTALAISCREMDAAELAESLELQDALDADPGVYRKRFRAKTAQE</sequence>